<evidence type="ECO:0000313" key="1">
    <source>
        <dbReference type="EMBL" id="ELP64820.1"/>
    </source>
</evidence>
<protein>
    <submittedName>
        <fullName evidence="1">Uncharacterized protein</fullName>
    </submittedName>
</protein>
<evidence type="ECO:0000313" key="2">
    <source>
        <dbReference type="Proteomes" id="UP000010931"/>
    </source>
</evidence>
<keyword evidence="2" id="KW-1185">Reference proteome</keyword>
<dbReference type="EMBL" id="AEJB01000422">
    <property type="protein sequence ID" value="ELP64820.1"/>
    <property type="molecule type" value="Genomic_DNA"/>
</dbReference>
<dbReference type="Proteomes" id="UP000010931">
    <property type="component" value="Unassembled WGS sequence"/>
</dbReference>
<organism evidence="1 2">
    <name type="scientific">Streptomyces turgidiscabies (strain Car8)</name>
    <dbReference type="NCBI Taxonomy" id="698760"/>
    <lineage>
        <taxon>Bacteria</taxon>
        <taxon>Bacillati</taxon>
        <taxon>Actinomycetota</taxon>
        <taxon>Actinomycetes</taxon>
        <taxon>Kitasatosporales</taxon>
        <taxon>Streptomycetaceae</taxon>
        <taxon>Streptomyces</taxon>
    </lineage>
</organism>
<name>L7F2I6_STRT8</name>
<proteinExistence type="predicted"/>
<accession>L7F2I6</accession>
<gene>
    <name evidence="1" type="ORF">STRTUCAR8_06047</name>
</gene>
<sequence length="49" mass="5448">MDFRRARPCPYTSLPGIFAADYAERLEAARSRLRPALDDSASDEECADA</sequence>
<reference evidence="1 2" key="1">
    <citation type="journal article" date="2011" name="Plasmid">
        <title>Streptomyces turgidiscabies Car8 contains a modular pathogenicity island that shares virulence genes with other actinobacterial plant pathogens.</title>
        <authorList>
            <person name="Huguet-Tapia J.C."/>
            <person name="Badger J.H."/>
            <person name="Loria R."/>
            <person name="Pettis G.S."/>
        </authorList>
    </citation>
    <scope>NUCLEOTIDE SEQUENCE [LARGE SCALE GENOMIC DNA]</scope>
    <source>
        <strain evidence="1 2">Car8</strain>
    </source>
</reference>
<comment type="caution">
    <text evidence="1">The sequence shown here is derived from an EMBL/GenBank/DDBJ whole genome shotgun (WGS) entry which is preliminary data.</text>
</comment>
<dbReference type="AlphaFoldDB" id="L7F2I6"/>